<comment type="caution">
    <text evidence="3">The sequence shown here is derived from an EMBL/GenBank/DDBJ whole genome shotgun (WGS) entry which is preliminary data.</text>
</comment>
<evidence type="ECO:0000313" key="4">
    <source>
        <dbReference type="Proteomes" id="UP000484842"/>
    </source>
</evidence>
<protein>
    <submittedName>
        <fullName evidence="3">ASCH domain-containing protein</fullName>
    </submittedName>
</protein>
<keyword evidence="4" id="KW-1185">Reference proteome</keyword>
<reference evidence="3 4" key="1">
    <citation type="submission" date="2019-10" db="EMBL/GenBank/DDBJ databases">
        <title>Deinococcus sp. isolated from soil.</title>
        <authorList>
            <person name="Li Y."/>
            <person name="Wang J."/>
        </authorList>
    </citation>
    <scope>NUCLEOTIDE SEQUENCE [LARGE SCALE GENOMIC DNA]</scope>
    <source>
        <strain evidence="3 4">SDU3-2</strain>
    </source>
</reference>
<evidence type="ECO:0000313" key="3">
    <source>
        <dbReference type="EMBL" id="MPY67742.1"/>
    </source>
</evidence>
<sequence length="217" mass="23581">MKITRKAITEVVQTVENSGAGEVIVPAGEFWAHFGVQDSMQALQQQIAQRLAEEGLEVAFEVVIALPPEELPLVGEFPVPAQPAPLDLSADTLRALSIQQPWAELILRGEKNLEYRSRRMREMGPLLVHASGTRVPENFGGFDLDPDALPYRALVGIVDVVGVQAVEGDDGLYAWQLAHPRRFRNPIPYSGAAGIFRVPLDTVREALGTATTPGAPL</sequence>
<evidence type="ECO:0000259" key="1">
    <source>
        <dbReference type="Pfam" id="PF04266"/>
    </source>
</evidence>
<dbReference type="EMBL" id="WBSL01000008">
    <property type="protein sequence ID" value="MPY67686.1"/>
    <property type="molecule type" value="Genomic_DNA"/>
</dbReference>
<organism evidence="3 4">
    <name type="scientific">Deinococcus terrestris</name>
    <dbReference type="NCBI Taxonomy" id="2651870"/>
    <lineage>
        <taxon>Bacteria</taxon>
        <taxon>Thermotogati</taxon>
        <taxon>Deinococcota</taxon>
        <taxon>Deinococci</taxon>
        <taxon>Deinococcales</taxon>
        <taxon>Deinococcaceae</taxon>
        <taxon>Deinococcus</taxon>
    </lineage>
</organism>
<dbReference type="EMBL" id="WBSL01000008">
    <property type="protein sequence ID" value="MPY67742.1"/>
    <property type="molecule type" value="Genomic_DNA"/>
</dbReference>
<dbReference type="Gene3D" id="2.30.130.30">
    <property type="entry name" value="Hypothetical protein"/>
    <property type="match status" value="1"/>
</dbReference>
<dbReference type="Pfam" id="PF04266">
    <property type="entry name" value="ASCH"/>
    <property type="match status" value="1"/>
</dbReference>
<proteinExistence type="predicted"/>
<evidence type="ECO:0000313" key="2">
    <source>
        <dbReference type="EMBL" id="MPY67686.1"/>
    </source>
</evidence>
<dbReference type="SUPFAM" id="SSF88697">
    <property type="entry name" value="PUA domain-like"/>
    <property type="match status" value="1"/>
</dbReference>
<dbReference type="InterPro" id="IPR007374">
    <property type="entry name" value="ASCH_domain"/>
</dbReference>
<dbReference type="InterPro" id="IPR015947">
    <property type="entry name" value="PUA-like_sf"/>
</dbReference>
<gene>
    <name evidence="2" type="ORF">F8S09_13510</name>
    <name evidence="3" type="ORF">F8S09_13810</name>
</gene>
<feature type="domain" description="ASCH" evidence="1">
    <location>
        <begin position="96"/>
        <end position="165"/>
    </location>
</feature>
<dbReference type="AlphaFoldDB" id="A0A7X1NXR1"/>
<accession>A0A7X1NXR1</accession>
<dbReference type="RefSeq" id="WP_152872023.1">
    <property type="nucleotide sequence ID" value="NZ_WBSL01000008.1"/>
</dbReference>
<name>A0A7X1NXR1_9DEIO</name>
<dbReference type="Proteomes" id="UP000484842">
    <property type="component" value="Unassembled WGS sequence"/>
</dbReference>